<protein>
    <submittedName>
        <fullName evidence="1">Uncharacterized protein</fullName>
    </submittedName>
</protein>
<gene>
    <name evidence="1" type="ORF">NCTC13645_02248</name>
</gene>
<reference evidence="1 2" key="1">
    <citation type="submission" date="2018-06" db="EMBL/GenBank/DDBJ databases">
        <authorList>
            <consortium name="Pathogen Informatics"/>
            <person name="Doyle S."/>
        </authorList>
    </citation>
    <scope>NUCLEOTIDE SEQUENCE [LARGE SCALE GENOMIC DNA]</scope>
    <source>
        <strain evidence="1 2">NCTC13645</strain>
    </source>
</reference>
<dbReference type="EMBL" id="UHIV01000006">
    <property type="protein sequence ID" value="SUP61116.1"/>
    <property type="molecule type" value="Genomic_DNA"/>
</dbReference>
<name>A0A380P7E4_WEIVI</name>
<organism evidence="1 2">
    <name type="scientific">Weissella viridescens</name>
    <name type="common">Lactobacillus viridescens</name>
    <dbReference type="NCBI Taxonomy" id="1629"/>
    <lineage>
        <taxon>Bacteria</taxon>
        <taxon>Bacillati</taxon>
        <taxon>Bacillota</taxon>
        <taxon>Bacilli</taxon>
        <taxon>Lactobacillales</taxon>
        <taxon>Lactobacillaceae</taxon>
        <taxon>Weissella</taxon>
    </lineage>
</organism>
<sequence>MVASDDTFEEINDALVDVSIRLAGLKKLRCMNQF</sequence>
<proteinExistence type="predicted"/>
<dbReference type="AlphaFoldDB" id="A0A380P7E4"/>
<dbReference type="Proteomes" id="UP000254621">
    <property type="component" value="Unassembled WGS sequence"/>
</dbReference>
<evidence type="ECO:0000313" key="2">
    <source>
        <dbReference type="Proteomes" id="UP000254621"/>
    </source>
</evidence>
<accession>A0A380P7E4</accession>
<evidence type="ECO:0000313" key="1">
    <source>
        <dbReference type="EMBL" id="SUP61116.1"/>
    </source>
</evidence>